<dbReference type="Gene3D" id="1.25.40.10">
    <property type="entry name" value="Tetratricopeptide repeat domain"/>
    <property type="match status" value="1"/>
</dbReference>
<dbReference type="SUPFAM" id="SSF48452">
    <property type="entry name" value="TPR-like"/>
    <property type="match status" value="1"/>
</dbReference>
<gene>
    <name evidence="5" type="ORF">DAPK24_038870</name>
</gene>
<keyword evidence="2" id="KW-0802">TPR repeat</keyword>
<dbReference type="PANTHER" id="PTHR15081:SF1">
    <property type="entry name" value="NUCLEAR AUTOANTIGENIC SPERM PROTEIN"/>
    <property type="match status" value="1"/>
</dbReference>
<dbReference type="GO" id="GO:0006335">
    <property type="term" value="P:DNA replication-dependent chromatin assembly"/>
    <property type="evidence" value="ECO:0007669"/>
    <property type="project" value="TreeGrafter"/>
</dbReference>
<dbReference type="InterPro" id="IPR051730">
    <property type="entry name" value="NASP-like"/>
</dbReference>
<dbReference type="GO" id="GO:0042393">
    <property type="term" value="F:histone binding"/>
    <property type="evidence" value="ECO:0007669"/>
    <property type="project" value="TreeGrafter"/>
</dbReference>
<evidence type="ECO:0000256" key="4">
    <source>
        <dbReference type="SAM" id="MobiDB-lite"/>
    </source>
</evidence>
<comment type="caution">
    <text evidence="5">The sequence shown here is derived from an EMBL/GenBank/DDBJ whole genome shotgun (WGS) entry which is preliminary data.</text>
</comment>
<evidence type="ECO:0000256" key="3">
    <source>
        <dbReference type="SAM" id="Coils"/>
    </source>
</evidence>
<dbReference type="GO" id="GO:0034080">
    <property type="term" value="P:CENP-A containing chromatin assembly"/>
    <property type="evidence" value="ECO:0007669"/>
    <property type="project" value="TreeGrafter"/>
</dbReference>
<dbReference type="InterPro" id="IPR011990">
    <property type="entry name" value="TPR-like_helical_dom_sf"/>
</dbReference>
<keyword evidence="3" id="KW-0175">Coiled coil</keyword>
<protein>
    <recommendedName>
        <fullName evidence="7">Tetratricopeptide SHNi-TPR domain-containing protein</fullName>
    </recommendedName>
</protein>
<reference evidence="5 6" key="1">
    <citation type="journal article" date="2023" name="Elife">
        <title>Identification of key yeast species and microbe-microbe interactions impacting larval growth of Drosophila in the wild.</title>
        <authorList>
            <person name="Mure A."/>
            <person name="Sugiura Y."/>
            <person name="Maeda R."/>
            <person name="Honda K."/>
            <person name="Sakurai N."/>
            <person name="Takahashi Y."/>
            <person name="Watada M."/>
            <person name="Katoh T."/>
            <person name="Gotoh A."/>
            <person name="Gotoh Y."/>
            <person name="Taniguchi I."/>
            <person name="Nakamura K."/>
            <person name="Hayashi T."/>
            <person name="Katayama T."/>
            <person name="Uemura T."/>
            <person name="Hattori Y."/>
        </authorList>
    </citation>
    <scope>NUCLEOTIDE SEQUENCE [LARGE SCALE GENOMIC DNA]</scope>
    <source>
        <strain evidence="5 6">PK-24</strain>
    </source>
</reference>
<proteinExistence type="predicted"/>
<evidence type="ECO:0000256" key="2">
    <source>
        <dbReference type="ARBA" id="ARBA00022803"/>
    </source>
</evidence>
<evidence type="ECO:0000313" key="6">
    <source>
        <dbReference type="Proteomes" id="UP001378960"/>
    </source>
</evidence>
<organism evidence="5 6">
    <name type="scientific">Pichia kluyveri</name>
    <name type="common">Yeast</name>
    <dbReference type="NCBI Taxonomy" id="36015"/>
    <lineage>
        <taxon>Eukaryota</taxon>
        <taxon>Fungi</taxon>
        <taxon>Dikarya</taxon>
        <taxon>Ascomycota</taxon>
        <taxon>Saccharomycotina</taxon>
        <taxon>Pichiomycetes</taxon>
        <taxon>Pichiales</taxon>
        <taxon>Pichiaceae</taxon>
        <taxon>Pichia</taxon>
    </lineage>
</organism>
<sequence length="279" mass="31770">MYTPSDSVRKLVEEGAECMAKKQWENAVDAYSEACQVYNLENGDDSGELLVMYAKALIENGIKNNDVIAGETGEEGGEGDEEEGEEEEEEEGKFQFFNGVAEKDGEVEEVEEEEVKEEEVKEEAEIDDGPNDFEIAMEILEVAKEQFIKHDNKIQIANVYVLQGDIYLETDQGIESMKSYQEAVNILRDEKDAIKLAETLVMLSISQELNGELENAIKSMKECISLGKEWKRKGEMEVRLDELSNRLTIEEKEKEKMKEMAKRVVESNDLTSLVKRRKK</sequence>
<evidence type="ECO:0000256" key="1">
    <source>
        <dbReference type="ARBA" id="ARBA00022737"/>
    </source>
</evidence>
<keyword evidence="1" id="KW-0677">Repeat</keyword>
<name>A0AAV5R7N8_PICKL</name>
<feature type="coiled-coil region" evidence="3">
    <location>
        <begin position="233"/>
        <end position="260"/>
    </location>
</feature>
<dbReference type="Proteomes" id="UP001378960">
    <property type="component" value="Unassembled WGS sequence"/>
</dbReference>
<dbReference type="AlphaFoldDB" id="A0AAV5R7N8"/>
<dbReference type="GO" id="GO:0005654">
    <property type="term" value="C:nucleoplasm"/>
    <property type="evidence" value="ECO:0007669"/>
    <property type="project" value="TreeGrafter"/>
</dbReference>
<dbReference type="EMBL" id="BTGB01000005">
    <property type="protein sequence ID" value="GMM47312.1"/>
    <property type="molecule type" value="Genomic_DNA"/>
</dbReference>
<accession>A0AAV5R7N8</accession>
<feature type="compositionally biased region" description="Acidic residues" evidence="4">
    <location>
        <begin position="72"/>
        <end position="91"/>
    </location>
</feature>
<keyword evidence="6" id="KW-1185">Reference proteome</keyword>
<evidence type="ECO:0000313" key="5">
    <source>
        <dbReference type="EMBL" id="GMM47312.1"/>
    </source>
</evidence>
<feature type="region of interest" description="Disordered" evidence="4">
    <location>
        <begin position="67"/>
        <end position="92"/>
    </location>
</feature>
<evidence type="ECO:0008006" key="7">
    <source>
        <dbReference type="Google" id="ProtNLM"/>
    </source>
</evidence>
<dbReference type="PANTHER" id="PTHR15081">
    <property type="entry name" value="NUCLEAR AUTOANTIGENIC SPERM PROTEIN NASP -RELATED"/>
    <property type="match status" value="1"/>
</dbReference>